<name>A0ABQ9VUQ6_SAGOE</name>
<dbReference type="EMBL" id="JASSZA010000004">
    <property type="protein sequence ID" value="KAK2113118.1"/>
    <property type="molecule type" value="Genomic_DNA"/>
</dbReference>
<sequence>LVHLRPPEYAPWSPNITPYPVPQDERNNHEPGKTRQTADQGTVIHFHNTKFQASLAANTFTITGDAETEWLAEMLPSI</sequence>
<evidence type="ECO:0000313" key="4">
    <source>
        <dbReference type="EMBL" id="KAK2113118.1"/>
    </source>
</evidence>
<feature type="domain" description="NAC-A/B" evidence="3">
    <location>
        <begin position="39"/>
        <end position="69"/>
    </location>
</feature>
<protein>
    <recommendedName>
        <fullName evidence="3">NAC-A/B domain-containing protein</fullName>
    </recommendedName>
</protein>
<proteinExistence type="inferred from homology"/>
<comment type="similarity">
    <text evidence="1">Belongs to the NAC-beta family.</text>
</comment>
<gene>
    <name evidence="4" type="ORF">P7K49_007384</name>
</gene>
<feature type="compositionally biased region" description="Basic and acidic residues" evidence="2">
    <location>
        <begin position="23"/>
        <end position="33"/>
    </location>
</feature>
<reference evidence="4 5" key="1">
    <citation type="submission" date="2023-05" db="EMBL/GenBank/DDBJ databases">
        <title>B98-5 Cell Line De Novo Hybrid Assembly: An Optical Mapping Approach.</title>
        <authorList>
            <person name="Kananen K."/>
            <person name="Auerbach J.A."/>
            <person name="Kautto E."/>
            <person name="Blachly J.S."/>
        </authorList>
    </citation>
    <scope>NUCLEOTIDE SEQUENCE [LARGE SCALE GENOMIC DNA]</scope>
    <source>
        <strain evidence="4">B95-8</strain>
        <tissue evidence="4">Cell line</tissue>
    </source>
</reference>
<dbReference type="Pfam" id="PF01849">
    <property type="entry name" value="NAC"/>
    <property type="match status" value="1"/>
</dbReference>
<evidence type="ECO:0000256" key="1">
    <source>
        <dbReference type="ARBA" id="ARBA00005296"/>
    </source>
</evidence>
<feature type="non-terminal residue" evidence="4">
    <location>
        <position position="1"/>
    </location>
</feature>
<feature type="region of interest" description="Disordered" evidence="2">
    <location>
        <begin position="1"/>
        <end position="40"/>
    </location>
</feature>
<dbReference type="InterPro" id="IPR039370">
    <property type="entry name" value="BTF3"/>
</dbReference>
<dbReference type="InterPro" id="IPR002715">
    <property type="entry name" value="Nas_poly-pep-assoc_cplx_dom"/>
</dbReference>
<dbReference type="Gene3D" id="2.20.70.30">
    <property type="entry name" value="Nascent polypeptide-associated complex domain"/>
    <property type="match status" value="1"/>
</dbReference>
<organism evidence="4 5">
    <name type="scientific">Saguinus oedipus</name>
    <name type="common">Cotton-top tamarin</name>
    <name type="synonym">Oedipomidas oedipus</name>
    <dbReference type="NCBI Taxonomy" id="9490"/>
    <lineage>
        <taxon>Eukaryota</taxon>
        <taxon>Metazoa</taxon>
        <taxon>Chordata</taxon>
        <taxon>Craniata</taxon>
        <taxon>Vertebrata</taxon>
        <taxon>Euteleostomi</taxon>
        <taxon>Mammalia</taxon>
        <taxon>Eutheria</taxon>
        <taxon>Euarchontoglires</taxon>
        <taxon>Primates</taxon>
        <taxon>Haplorrhini</taxon>
        <taxon>Platyrrhini</taxon>
        <taxon>Cebidae</taxon>
        <taxon>Callitrichinae</taxon>
        <taxon>Saguinus</taxon>
    </lineage>
</organism>
<comment type="caution">
    <text evidence="4">The sequence shown here is derived from an EMBL/GenBank/DDBJ whole genome shotgun (WGS) entry which is preliminary data.</text>
</comment>
<dbReference type="PANTHER" id="PTHR10351">
    <property type="entry name" value="TRANSCRIPTION FACTOR BTF3 FAMILY MEMBER"/>
    <property type="match status" value="1"/>
</dbReference>
<dbReference type="InterPro" id="IPR038187">
    <property type="entry name" value="NAC_A/B_dom_sf"/>
</dbReference>
<dbReference type="Proteomes" id="UP001266305">
    <property type="component" value="Unassembled WGS sequence"/>
</dbReference>
<evidence type="ECO:0000313" key="5">
    <source>
        <dbReference type="Proteomes" id="UP001266305"/>
    </source>
</evidence>
<accession>A0ABQ9VUQ6</accession>
<keyword evidence="5" id="KW-1185">Reference proteome</keyword>
<evidence type="ECO:0000256" key="2">
    <source>
        <dbReference type="SAM" id="MobiDB-lite"/>
    </source>
</evidence>
<evidence type="ECO:0000259" key="3">
    <source>
        <dbReference type="Pfam" id="PF01849"/>
    </source>
</evidence>